<evidence type="ECO:0000313" key="3">
    <source>
        <dbReference type="Proteomes" id="UP000199514"/>
    </source>
</evidence>
<protein>
    <submittedName>
        <fullName evidence="2">Uncharacterized protein</fullName>
    </submittedName>
</protein>
<keyword evidence="3" id="KW-1185">Reference proteome</keyword>
<dbReference type="Proteomes" id="UP000199514">
    <property type="component" value="Unassembled WGS sequence"/>
</dbReference>
<evidence type="ECO:0000256" key="1">
    <source>
        <dbReference type="SAM" id="Coils"/>
    </source>
</evidence>
<dbReference type="RefSeq" id="WP_091510920.1">
    <property type="nucleotide sequence ID" value="NZ_FOLE01000004.1"/>
</dbReference>
<organism evidence="2 3">
    <name type="scientific">Flexibacter flexilis DSM 6793</name>
    <dbReference type="NCBI Taxonomy" id="927664"/>
    <lineage>
        <taxon>Bacteria</taxon>
        <taxon>Pseudomonadati</taxon>
        <taxon>Bacteroidota</taxon>
        <taxon>Cytophagia</taxon>
        <taxon>Cytophagales</taxon>
        <taxon>Flexibacteraceae</taxon>
        <taxon>Flexibacter</taxon>
    </lineage>
</organism>
<dbReference type="OrthoDB" id="952544at2"/>
<sequence length="241" mass="26812">MIMYSFLKRAFSPKLILTSCCVMWSALTFGQKVSVLPAEVEVDGLKRKGLATTIELERKVVEKAWHKYLKNAGKVESSKGNYTVKGGSIPAIAPGAINIYSHVDNDSHGTTIFYAIDLGSELASIGTPAYEAAQKALHEFAVQQYREDLNEQIKEADEVVDDAVRTHEKKVAQGESLQKQIERNAQEKVKLQKELEENALDAERLKNNLKQNKVDQATALEEIKRVRQVSEAKKAKLGGIQ</sequence>
<reference evidence="2 3" key="1">
    <citation type="submission" date="2016-10" db="EMBL/GenBank/DDBJ databases">
        <authorList>
            <person name="de Groot N.N."/>
        </authorList>
    </citation>
    <scope>NUCLEOTIDE SEQUENCE [LARGE SCALE GENOMIC DNA]</scope>
    <source>
        <strain evidence="2 3">DSM 6793</strain>
    </source>
</reference>
<keyword evidence="1" id="KW-0175">Coiled coil</keyword>
<dbReference type="AlphaFoldDB" id="A0A1I1I404"/>
<gene>
    <name evidence="2" type="ORF">SAMN05421780_104186</name>
</gene>
<evidence type="ECO:0000313" key="2">
    <source>
        <dbReference type="EMBL" id="SFC30532.1"/>
    </source>
</evidence>
<name>A0A1I1I404_9BACT</name>
<feature type="coiled-coil region" evidence="1">
    <location>
        <begin position="142"/>
        <end position="222"/>
    </location>
</feature>
<accession>A0A1I1I404</accession>
<dbReference type="EMBL" id="FOLE01000004">
    <property type="protein sequence ID" value="SFC30532.1"/>
    <property type="molecule type" value="Genomic_DNA"/>
</dbReference>
<proteinExistence type="predicted"/>